<evidence type="ECO:0000313" key="5">
    <source>
        <dbReference type="Proteomes" id="UP000285523"/>
    </source>
</evidence>
<feature type="transmembrane region" description="Helical" evidence="1">
    <location>
        <begin position="388"/>
        <end position="407"/>
    </location>
</feature>
<feature type="transmembrane region" description="Helical" evidence="1">
    <location>
        <begin position="106"/>
        <end position="124"/>
    </location>
</feature>
<gene>
    <name evidence="4" type="ORF">D4Q52_19045</name>
</gene>
<dbReference type="AlphaFoldDB" id="A0A418V1L3"/>
<dbReference type="PANTHER" id="PTHR39084:SF1">
    <property type="entry name" value="DUF4010 DOMAIN-CONTAINING PROTEIN"/>
    <property type="match status" value="1"/>
</dbReference>
<feature type="transmembrane region" description="Helical" evidence="1">
    <location>
        <begin position="297"/>
        <end position="319"/>
    </location>
</feature>
<protein>
    <submittedName>
        <fullName evidence="4">MgtC/SapB family protein</fullName>
    </submittedName>
</protein>
<name>A0A418V1L3_RHOPL</name>
<evidence type="ECO:0000259" key="3">
    <source>
        <dbReference type="Pfam" id="PF13194"/>
    </source>
</evidence>
<dbReference type="Pfam" id="PF02308">
    <property type="entry name" value="MgtC"/>
    <property type="match status" value="1"/>
</dbReference>
<organism evidence="4 5">
    <name type="scientific">Rhodopseudomonas palustris</name>
    <dbReference type="NCBI Taxonomy" id="1076"/>
    <lineage>
        <taxon>Bacteria</taxon>
        <taxon>Pseudomonadati</taxon>
        <taxon>Pseudomonadota</taxon>
        <taxon>Alphaproteobacteria</taxon>
        <taxon>Hyphomicrobiales</taxon>
        <taxon>Nitrobacteraceae</taxon>
        <taxon>Rhodopseudomonas</taxon>
    </lineage>
</organism>
<feature type="transmembrane region" description="Helical" evidence="1">
    <location>
        <begin position="170"/>
        <end position="188"/>
    </location>
</feature>
<feature type="transmembrane region" description="Helical" evidence="1">
    <location>
        <begin position="229"/>
        <end position="252"/>
    </location>
</feature>
<dbReference type="EMBL" id="QYYD01000021">
    <property type="protein sequence ID" value="RJF69749.1"/>
    <property type="molecule type" value="Genomic_DNA"/>
</dbReference>
<dbReference type="OrthoDB" id="9813718at2"/>
<accession>A0A418V1L3</accession>
<dbReference type="RefSeq" id="WP_119858157.1">
    <property type="nucleotide sequence ID" value="NZ_QYYD01000021.1"/>
</dbReference>
<evidence type="ECO:0000256" key="1">
    <source>
        <dbReference type="SAM" id="Phobius"/>
    </source>
</evidence>
<evidence type="ECO:0000313" key="4">
    <source>
        <dbReference type="EMBL" id="RJF69749.1"/>
    </source>
</evidence>
<feature type="domain" description="DUF4010" evidence="3">
    <location>
        <begin position="175"/>
        <end position="381"/>
    </location>
</feature>
<dbReference type="InterPro" id="IPR049177">
    <property type="entry name" value="MgtC_SapB_SrpB_YhiD_N"/>
</dbReference>
<keyword evidence="1" id="KW-1133">Transmembrane helix</keyword>
<dbReference type="Proteomes" id="UP000285523">
    <property type="component" value="Unassembled WGS sequence"/>
</dbReference>
<feature type="transmembrane region" description="Helical" evidence="1">
    <location>
        <begin position="136"/>
        <end position="154"/>
    </location>
</feature>
<feature type="transmembrane region" description="Helical" evidence="1">
    <location>
        <begin position="326"/>
        <end position="350"/>
    </location>
</feature>
<reference evidence="4 5" key="1">
    <citation type="submission" date="2018-09" db="EMBL/GenBank/DDBJ databases">
        <title>Draft genome sequence of Rhodopseudomonas palustris 2.1.18.</title>
        <authorList>
            <person name="Robertson S.L."/>
            <person name="Meyer T.E."/>
            <person name="Kyndt J.A."/>
        </authorList>
    </citation>
    <scope>NUCLEOTIDE SEQUENCE [LARGE SCALE GENOMIC DNA]</scope>
    <source>
        <strain evidence="4 5">2.1.18</strain>
    </source>
</reference>
<dbReference type="PANTHER" id="PTHR39084">
    <property type="entry name" value="MEMBRANE PROTEIN-RELATED"/>
    <property type="match status" value="1"/>
</dbReference>
<dbReference type="Pfam" id="PF13194">
    <property type="entry name" value="DUF4010"/>
    <property type="match status" value="1"/>
</dbReference>
<feature type="transmembrane region" description="Helical" evidence="1">
    <location>
        <begin position="195"/>
        <end position="217"/>
    </location>
</feature>
<feature type="transmembrane region" description="Helical" evidence="1">
    <location>
        <begin position="46"/>
        <end position="72"/>
    </location>
</feature>
<sequence>MSAPWINLAVALALGLFIGLDRERRKGDGPTRSAAGIRTFAITALLGALAVLIGGTWLLVAAVGGLAALTAISYWQSRRTDPGLTSEVALLATPMIGALAMSDMPLASGVAVAVVAVLAAKPAVHHFAKRTLSETEVSDALVFAIATAVIWPLLPDQPLGPYGSLNPHKIWLLVVLILAIGGAGHILGRLLGPRFGLPIAGLASGFASSTATISSMAHRAANDPSSLPAAVAGAALSTIATFVQLAVILFAVSTPTLVIMAPALAAGGSVAAIYGIAFTLVALRSTGSEAPLDGRAFSIRTALVLAATMAVMLMIAAILRDRLGEVGIAIGALFAGLVDTHAAAISVASLVASGTLLPEQSVLPIVAAMTSNALMKVAMTLGPERGRFAVRVVPGLVLSMIATWAVASTMAMR</sequence>
<feature type="domain" description="MgtC/SapB/SrpB/YhiD N-terminal" evidence="2">
    <location>
        <begin position="8"/>
        <end position="126"/>
    </location>
</feature>
<feature type="transmembrane region" description="Helical" evidence="1">
    <location>
        <begin position="264"/>
        <end position="285"/>
    </location>
</feature>
<dbReference type="InterPro" id="IPR025105">
    <property type="entry name" value="DUF4010"/>
</dbReference>
<keyword evidence="1" id="KW-0812">Transmembrane</keyword>
<keyword evidence="1" id="KW-0472">Membrane</keyword>
<comment type="caution">
    <text evidence="4">The sequence shown here is derived from an EMBL/GenBank/DDBJ whole genome shotgun (WGS) entry which is preliminary data.</text>
</comment>
<proteinExistence type="predicted"/>
<evidence type="ECO:0000259" key="2">
    <source>
        <dbReference type="Pfam" id="PF02308"/>
    </source>
</evidence>